<comment type="caution">
    <text evidence="2">The sequence shown here is derived from an EMBL/GenBank/DDBJ whole genome shotgun (WGS) entry which is preliminary data.</text>
</comment>
<dbReference type="CDD" id="cd16279">
    <property type="entry name" value="metallo-hydrolase-like_MBL-fold"/>
    <property type="match status" value="1"/>
</dbReference>
<feature type="domain" description="Metallo-beta-lactamase" evidence="1">
    <location>
        <begin position="46"/>
        <end position="223"/>
    </location>
</feature>
<dbReference type="AlphaFoldDB" id="A0A939C9S4"/>
<dbReference type="Proteomes" id="UP000809243">
    <property type="component" value="Unassembled WGS sequence"/>
</dbReference>
<dbReference type="PANTHER" id="PTHR42663:SF6">
    <property type="entry name" value="HYDROLASE C777.06C-RELATED"/>
    <property type="match status" value="1"/>
</dbReference>
<dbReference type="PANTHER" id="PTHR42663">
    <property type="entry name" value="HYDROLASE C777.06C-RELATED-RELATED"/>
    <property type="match status" value="1"/>
</dbReference>
<dbReference type="InterPro" id="IPR036866">
    <property type="entry name" value="RibonucZ/Hydroxyglut_hydro"/>
</dbReference>
<protein>
    <submittedName>
        <fullName evidence="2">MBL fold metallo-hydrolase</fullName>
    </submittedName>
</protein>
<evidence type="ECO:0000313" key="3">
    <source>
        <dbReference type="Proteomes" id="UP000809243"/>
    </source>
</evidence>
<proteinExistence type="predicted"/>
<accession>A0A939C9S4</accession>
<dbReference type="EMBL" id="JAFGDB010000015">
    <property type="protein sequence ID" value="MBN2066995.1"/>
    <property type="molecule type" value="Genomic_DNA"/>
</dbReference>
<gene>
    <name evidence="2" type="ORF">JW744_00840</name>
</gene>
<name>A0A939C9S4_9ARCH</name>
<evidence type="ECO:0000259" key="1">
    <source>
        <dbReference type="Pfam" id="PF12706"/>
    </source>
</evidence>
<dbReference type="SUPFAM" id="SSF56281">
    <property type="entry name" value="Metallo-hydrolase/oxidoreductase"/>
    <property type="match status" value="1"/>
</dbReference>
<sequence>MNLKFLGTGGVLGLPIWNCDCEVCQSKNPKDKRLRPSLLVQINGKNILIDFGPDLRTQLLKYKIRKLDYALLTHAHGDHMNGYAELSRQKELILEAPAPVMKEFFERLGSSKKWLKTRNPSIKINNFKKKTLCNVEIDSVELEHKKDYGGHIDCCGYVFKSKNFSFAYLSDYSKIVEKEKVKNLDLIISDGAGFEKSKTGHMGVKGSIEIYKELKPQRMILTHLKHDKTHKFLTEYIKKFGNIEIGYDRMEIKANE</sequence>
<reference evidence="2" key="1">
    <citation type="submission" date="2021-01" db="EMBL/GenBank/DDBJ databases">
        <title>Active Sulfur Cycling in an Early Earth Analoge.</title>
        <authorList>
            <person name="Hahn C.R."/>
            <person name="Youssef N.H."/>
            <person name="Elshahed M."/>
        </authorList>
    </citation>
    <scope>NUCLEOTIDE SEQUENCE</scope>
    <source>
        <strain evidence="2">Zod_Metabat.1151</strain>
    </source>
</reference>
<dbReference type="InterPro" id="IPR001279">
    <property type="entry name" value="Metallo-B-lactamas"/>
</dbReference>
<organism evidence="2 3">
    <name type="scientific">Candidatus Iainarchaeum sp</name>
    <dbReference type="NCBI Taxonomy" id="3101447"/>
    <lineage>
        <taxon>Archaea</taxon>
        <taxon>Candidatus Iainarchaeota</taxon>
        <taxon>Candidatus Iainarchaeia</taxon>
        <taxon>Candidatus Iainarchaeales</taxon>
        <taxon>Candidatus Iainarchaeaceae</taxon>
        <taxon>Candidatus Iainarchaeum</taxon>
    </lineage>
</organism>
<dbReference type="Pfam" id="PF12706">
    <property type="entry name" value="Lactamase_B_2"/>
    <property type="match status" value="1"/>
</dbReference>
<dbReference type="Gene3D" id="3.60.15.10">
    <property type="entry name" value="Ribonuclease Z/Hydroxyacylglutathione hydrolase-like"/>
    <property type="match status" value="1"/>
</dbReference>
<evidence type="ECO:0000313" key="2">
    <source>
        <dbReference type="EMBL" id="MBN2066995.1"/>
    </source>
</evidence>